<reference evidence="4" key="1">
    <citation type="journal article" date="2013" name="G3 (Bethesda)">
        <title>Comparative genomics of a plant-pathogenic fungus, Pyrenophora tritici-repentis, reveals transduplication and the impact of repeat elements on pathogenicity and population divergence.</title>
        <authorList>
            <person name="Manning V.A."/>
            <person name="Pandelova I."/>
            <person name="Dhillon B."/>
            <person name="Wilhelm L.J."/>
            <person name="Goodwin S.B."/>
            <person name="Berlin A.M."/>
            <person name="Figueroa M."/>
            <person name="Freitag M."/>
            <person name="Hane J.K."/>
            <person name="Henrissat B."/>
            <person name="Holman W.H."/>
            <person name="Kodira C.D."/>
            <person name="Martin J."/>
            <person name="Oliver R.P."/>
            <person name="Robbertse B."/>
            <person name="Schackwitz W."/>
            <person name="Schwartz D.C."/>
            <person name="Spatafora J.W."/>
            <person name="Turgeon B.G."/>
            <person name="Yandava C."/>
            <person name="Young S."/>
            <person name="Zhou S."/>
            <person name="Zeng Q."/>
            <person name="Grigoriev I.V."/>
            <person name="Ma L.-J."/>
            <person name="Ciuffetti L.M."/>
        </authorList>
    </citation>
    <scope>NUCLEOTIDE SEQUENCE [LARGE SCALE GENOMIC DNA]</scope>
    <source>
        <strain evidence="4">Pt-1C-BFP</strain>
    </source>
</reference>
<dbReference type="EMBL" id="DS231617">
    <property type="protein sequence ID" value="EDU46469.1"/>
    <property type="molecule type" value="Genomic_DNA"/>
</dbReference>
<dbReference type="RefSeq" id="XP_001933964.2">
    <property type="nucleotide sequence ID" value="XM_001933929.2"/>
</dbReference>
<feature type="compositionally biased region" description="Low complexity" evidence="1">
    <location>
        <begin position="67"/>
        <end position="78"/>
    </location>
</feature>
<protein>
    <recommendedName>
        <fullName evidence="2">2EXR domain-containing protein</fullName>
    </recommendedName>
</protein>
<evidence type="ECO:0000256" key="1">
    <source>
        <dbReference type="SAM" id="MobiDB-lite"/>
    </source>
</evidence>
<feature type="compositionally biased region" description="Low complexity" evidence="1">
    <location>
        <begin position="38"/>
        <end position="59"/>
    </location>
</feature>
<dbReference type="HOGENOM" id="CLU_799603_0_0_1"/>
<evidence type="ECO:0000259" key="2">
    <source>
        <dbReference type="Pfam" id="PF20150"/>
    </source>
</evidence>
<dbReference type="OrthoDB" id="3473305at2759"/>
<accession>B2W2I3</accession>
<evidence type="ECO:0000313" key="3">
    <source>
        <dbReference type="EMBL" id="EDU46469.1"/>
    </source>
</evidence>
<feature type="domain" description="2EXR" evidence="2">
    <location>
        <begin position="100"/>
        <end position="160"/>
    </location>
</feature>
<dbReference type="InParanoid" id="B2W2I3"/>
<dbReference type="OMA" id="CMNDERV"/>
<sequence>MARKRSYNTMRALEQPSELEQAFSQEVETNETALPAPSFSFTSNFDSSLDNSDNSSESSSESEDDGSGTSSNGSITLNQGNGQQTATPPTTIPAPPATLSRLPLHIQTQIWTLALPKPRTRILELHTYNTIDHLPRLIYHPPLPSLFSVCRASRSLSITHDGGEIVTFTTPSSTLLFHSYGETTDTTTTTDSTDPNTSPSPSFYLKPTLTILFLPARFTASCRTPETARLRTLTTLFHPNLLSRLSRLLISFSGTDNFSAIGPVLRPYARLETLYLCMNDLRVDMRVRRLVRQGFWGRDLFAARIARVLRETEDEETDDESEGVEVARVREEVRERRRVVEVDLLLGF</sequence>
<name>B2W2I3_PYRTR</name>
<gene>
    <name evidence="3" type="ORF">PTRG_03631</name>
</gene>
<dbReference type="KEGG" id="ptrr:6341862"/>
<feature type="compositionally biased region" description="Polar residues" evidence="1">
    <location>
        <begin position="22"/>
        <end position="32"/>
    </location>
</feature>
<dbReference type="AlphaFoldDB" id="B2W2I3"/>
<dbReference type="Proteomes" id="UP000001471">
    <property type="component" value="Unassembled WGS sequence"/>
</dbReference>
<proteinExistence type="predicted"/>
<dbReference type="InterPro" id="IPR045518">
    <property type="entry name" value="2EXR"/>
</dbReference>
<feature type="region of interest" description="Disordered" evidence="1">
    <location>
        <begin position="1"/>
        <end position="98"/>
    </location>
</feature>
<organism evidence="3 4">
    <name type="scientific">Pyrenophora tritici-repentis (strain Pt-1C-BFP)</name>
    <name type="common">Wheat tan spot fungus</name>
    <name type="synonym">Drechslera tritici-repentis</name>
    <dbReference type="NCBI Taxonomy" id="426418"/>
    <lineage>
        <taxon>Eukaryota</taxon>
        <taxon>Fungi</taxon>
        <taxon>Dikarya</taxon>
        <taxon>Ascomycota</taxon>
        <taxon>Pezizomycotina</taxon>
        <taxon>Dothideomycetes</taxon>
        <taxon>Pleosporomycetidae</taxon>
        <taxon>Pleosporales</taxon>
        <taxon>Pleosporineae</taxon>
        <taxon>Pleosporaceae</taxon>
        <taxon>Pyrenophora</taxon>
    </lineage>
</organism>
<dbReference type="GeneID" id="6341862"/>
<evidence type="ECO:0000313" key="4">
    <source>
        <dbReference type="Proteomes" id="UP000001471"/>
    </source>
</evidence>
<dbReference type="Pfam" id="PF20150">
    <property type="entry name" value="2EXR"/>
    <property type="match status" value="1"/>
</dbReference>